<evidence type="ECO:0000313" key="3">
    <source>
        <dbReference type="EMBL" id="KAF4688936.1"/>
    </source>
</evidence>
<dbReference type="OrthoDB" id="429146at2759"/>
<protein>
    <recommendedName>
        <fullName evidence="5">Transmembrane protein</fullName>
    </recommendedName>
</protein>
<feature type="region of interest" description="Disordered" evidence="1">
    <location>
        <begin position="226"/>
        <end position="254"/>
    </location>
</feature>
<organism evidence="3 4">
    <name type="scientific">Perkinsus olseni</name>
    <name type="common">Perkinsus atlanticus</name>
    <dbReference type="NCBI Taxonomy" id="32597"/>
    <lineage>
        <taxon>Eukaryota</taxon>
        <taxon>Sar</taxon>
        <taxon>Alveolata</taxon>
        <taxon>Perkinsozoa</taxon>
        <taxon>Perkinsea</taxon>
        <taxon>Perkinsida</taxon>
        <taxon>Perkinsidae</taxon>
        <taxon>Perkinsus</taxon>
    </lineage>
</organism>
<feature type="compositionally biased region" description="Polar residues" evidence="1">
    <location>
        <begin position="106"/>
        <end position="117"/>
    </location>
</feature>
<sequence length="325" mass="36112">MDNQAALQFAEVIAKEIGVQTKWLKDMDLSDAKPMPTSETYKSSSIAKIPSPAAVATATGGNLEDSVGKSVKPVPTRENFRKAIFSFGFVFAPQEEQKRQFDPRPANNTVYGTNSEQRYPLPPKALRNTEYYGITRKCIDDFYSTSGAFEAVIEKRWMDFLVRYLQQTGNEAGPSTSVRLRRGGRNLVFTAISFTLMALLVVVPCVLGMVHVRRLLSNLREREAKDKEGKREAALKKHAQRESEQDKGDGEAQTPMNFKKAVLDLLTNPLLLAWWREFTKAHNGEDDDEEAVAAELFGESCSIQQGVSHAMSTSVAEGTVALQPD</sequence>
<comment type="caution">
    <text evidence="3">The sequence shown here is derived from an EMBL/GenBank/DDBJ whole genome shotgun (WGS) entry which is preliminary data.</text>
</comment>
<evidence type="ECO:0000256" key="2">
    <source>
        <dbReference type="SAM" id="Phobius"/>
    </source>
</evidence>
<keyword evidence="2" id="KW-0812">Transmembrane</keyword>
<evidence type="ECO:0000313" key="4">
    <source>
        <dbReference type="Proteomes" id="UP000541610"/>
    </source>
</evidence>
<keyword evidence="2" id="KW-0472">Membrane</keyword>
<reference evidence="3 4" key="1">
    <citation type="submission" date="2020-04" db="EMBL/GenBank/DDBJ databases">
        <title>Perkinsus olseni comparative genomics.</title>
        <authorList>
            <person name="Bogema D.R."/>
        </authorList>
    </citation>
    <scope>NUCLEOTIDE SEQUENCE [LARGE SCALE GENOMIC DNA]</scope>
    <source>
        <strain evidence="3">00978-12</strain>
    </source>
</reference>
<evidence type="ECO:0000256" key="1">
    <source>
        <dbReference type="SAM" id="MobiDB-lite"/>
    </source>
</evidence>
<evidence type="ECO:0008006" key="5">
    <source>
        <dbReference type="Google" id="ProtNLM"/>
    </source>
</evidence>
<proteinExistence type="predicted"/>
<gene>
    <name evidence="3" type="ORF">FOZ60_002185</name>
</gene>
<feature type="compositionally biased region" description="Basic and acidic residues" evidence="1">
    <location>
        <begin position="226"/>
        <end position="250"/>
    </location>
</feature>
<feature type="region of interest" description="Disordered" evidence="1">
    <location>
        <begin position="98"/>
        <end position="119"/>
    </location>
</feature>
<keyword evidence="2" id="KW-1133">Transmembrane helix</keyword>
<feature type="transmembrane region" description="Helical" evidence="2">
    <location>
        <begin position="187"/>
        <end position="212"/>
    </location>
</feature>
<dbReference type="Proteomes" id="UP000541610">
    <property type="component" value="Unassembled WGS sequence"/>
</dbReference>
<accession>A0A7J6NZJ8</accession>
<dbReference type="EMBL" id="JABANP010000137">
    <property type="protein sequence ID" value="KAF4688936.1"/>
    <property type="molecule type" value="Genomic_DNA"/>
</dbReference>
<dbReference type="AlphaFoldDB" id="A0A7J6NZJ8"/>
<name>A0A7J6NZJ8_PEROL</name>